<dbReference type="Proteomes" id="UP000501690">
    <property type="component" value="Linkage Group LG11"/>
</dbReference>
<protein>
    <submittedName>
        <fullName evidence="2">Uncharacterized protein</fullName>
    </submittedName>
</protein>
<feature type="compositionally biased region" description="Polar residues" evidence="1">
    <location>
        <begin position="1"/>
        <end position="10"/>
    </location>
</feature>
<evidence type="ECO:0000256" key="1">
    <source>
        <dbReference type="SAM" id="MobiDB-lite"/>
    </source>
</evidence>
<keyword evidence="3" id="KW-1185">Reference proteome</keyword>
<reference evidence="2 3" key="1">
    <citation type="submission" date="2019-04" db="EMBL/GenBank/DDBJ databases">
        <title>An improved genome assembly and genetic linkage map for asparagus bean, Vigna unguiculata ssp. sesquipedialis.</title>
        <authorList>
            <person name="Xia Q."/>
            <person name="Zhang R."/>
            <person name="Dong Y."/>
        </authorList>
    </citation>
    <scope>NUCLEOTIDE SEQUENCE [LARGE SCALE GENOMIC DNA]</scope>
    <source>
        <tissue evidence="2">Leaf</tissue>
    </source>
</reference>
<sequence>MKNPNFSSNPSRHHAGSRRRSSWSTPFLQKICVASNNTIRGHHYHPFKLLHLRILHAIATTNLHEEHLLAGNTTAAIDGKRTTVRAPTTTAIAPNAVNLHHSPSPHELQHTFIISFTHKQFKPSFTIFAHLHKSENTTRLHNFTNASKSHLQQQHLHLDPWQQHSPSFAAANANPIAAPAPFTHTVVVPPSLHLKSLANAPAAM</sequence>
<evidence type="ECO:0000313" key="2">
    <source>
        <dbReference type="EMBL" id="QCE14168.1"/>
    </source>
</evidence>
<accession>A0A4D6NLE8</accession>
<name>A0A4D6NLE8_VIGUN</name>
<organism evidence="2 3">
    <name type="scientific">Vigna unguiculata</name>
    <name type="common">Cowpea</name>
    <dbReference type="NCBI Taxonomy" id="3917"/>
    <lineage>
        <taxon>Eukaryota</taxon>
        <taxon>Viridiplantae</taxon>
        <taxon>Streptophyta</taxon>
        <taxon>Embryophyta</taxon>
        <taxon>Tracheophyta</taxon>
        <taxon>Spermatophyta</taxon>
        <taxon>Magnoliopsida</taxon>
        <taxon>eudicotyledons</taxon>
        <taxon>Gunneridae</taxon>
        <taxon>Pentapetalae</taxon>
        <taxon>rosids</taxon>
        <taxon>fabids</taxon>
        <taxon>Fabales</taxon>
        <taxon>Fabaceae</taxon>
        <taxon>Papilionoideae</taxon>
        <taxon>50 kb inversion clade</taxon>
        <taxon>NPAAA clade</taxon>
        <taxon>indigoferoid/millettioid clade</taxon>
        <taxon>Phaseoleae</taxon>
        <taxon>Vigna</taxon>
    </lineage>
</organism>
<feature type="compositionally biased region" description="Basic residues" evidence="1">
    <location>
        <begin position="11"/>
        <end position="21"/>
    </location>
</feature>
<gene>
    <name evidence="2" type="ORF">DEO72_LG11g1166</name>
</gene>
<feature type="region of interest" description="Disordered" evidence="1">
    <location>
        <begin position="1"/>
        <end position="21"/>
    </location>
</feature>
<evidence type="ECO:0000313" key="3">
    <source>
        <dbReference type="Proteomes" id="UP000501690"/>
    </source>
</evidence>
<dbReference type="AlphaFoldDB" id="A0A4D6NLE8"/>
<proteinExistence type="predicted"/>
<dbReference type="EMBL" id="CP039355">
    <property type="protein sequence ID" value="QCE14168.1"/>
    <property type="molecule type" value="Genomic_DNA"/>
</dbReference>